<feature type="region of interest" description="Disordered" evidence="1">
    <location>
        <begin position="36"/>
        <end position="91"/>
    </location>
</feature>
<organism evidence="2 3">
    <name type="scientific">Stephanodiscus triporus</name>
    <dbReference type="NCBI Taxonomy" id="2934178"/>
    <lineage>
        <taxon>Eukaryota</taxon>
        <taxon>Sar</taxon>
        <taxon>Stramenopiles</taxon>
        <taxon>Ochrophyta</taxon>
        <taxon>Bacillariophyta</taxon>
        <taxon>Coscinodiscophyceae</taxon>
        <taxon>Thalassiosirophycidae</taxon>
        <taxon>Stephanodiscales</taxon>
        <taxon>Stephanodiscaceae</taxon>
        <taxon>Stephanodiscus</taxon>
    </lineage>
</organism>
<evidence type="ECO:0000256" key="1">
    <source>
        <dbReference type="SAM" id="MobiDB-lite"/>
    </source>
</evidence>
<evidence type="ECO:0000313" key="3">
    <source>
        <dbReference type="Proteomes" id="UP001530315"/>
    </source>
</evidence>
<dbReference type="Gene3D" id="2.160.10.10">
    <property type="entry name" value="Hexapeptide repeat proteins"/>
    <property type="match status" value="1"/>
</dbReference>
<sequence>MRSNNNDDPALLPFRRSRRARHAYLDRTRLILSALDGSTTTTKDGGGGGGGGTTTNHPLLLALPDHNDDHDDNDRDDDGLSGDDHRGGGRGVVRATSTYALRPISDVELDALLDPFRCNCRLLPSTRVFVMHRVVVGDGDGGSSSPVDVTPALVERVRDNLFGGLVVLGVDAVLPPPSSPGGGRPYSSLAEIVGVARNSLIRDSILEPGCAVHGNDEVLDTHVMSRAAVIGCGSVSWGDDIDTDGALFDVRDGSMNVALGPEAGGGRIARVRVEHTMVDVCRAMDVDSTRKTNESLLLASSRDDRDRDGTVDRTTATTTTRRNVLCPRSSIVRSSRVRRVHLLPRSSIVSAIYVNSSVLLPGSTIRDGCTVSNSLLQWNSTIASGTDASSVFLMERAEVGPHSLTSDSIFGPDSHVSGGEVRCSLFGPNANSHHQSLLIGVLWPLGRGNVGYGSNVGSNHTGRIPDQETSVGEGTFWGLGCVIKFPVDLTSAPYSIIAAGVQLPPQRITFPFSLITDGPGGTNQLTPGWLLHYSPYTIARSEVKFASRRTAKRHDFYTGWKILRAGIMDMMYDARKALVDAGLRHSQSAGEGTTDATTTTTNKKKASAIVYRTDRAVVGLGANQLTEQGRLIGIRAYTSALQRYALRGLLDRLVELANDRKKGELLSPNEALRRLGLDGVDGGRPMALTTAAKVVVAPSKKVVNWPVLPWNEASHSDADASWEHKRMTLLKELPSILGGVGDINDDVLSALLRKCIELEDDHARRVYESKARDDARGADTVPGYRDVHVAAEKDPVVLMTKKEADDVRRDVRLVEEALGKVARSRL</sequence>
<dbReference type="EMBL" id="JALLAZ020001691">
    <property type="protein sequence ID" value="KAL3767892.1"/>
    <property type="molecule type" value="Genomic_DNA"/>
</dbReference>
<evidence type="ECO:0000313" key="2">
    <source>
        <dbReference type="EMBL" id="KAL3767892.1"/>
    </source>
</evidence>
<dbReference type="InterPro" id="IPR011004">
    <property type="entry name" value="Trimer_LpxA-like_sf"/>
</dbReference>
<name>A0ABD3MW14_9STRA</name>
<keyword evidence="3" id="KW-1185">Reference proteome</keyword>
<gene>
    <name evidence="2" type="ORF">ACHAW5_010135</name>
</gene>
<comment type="caution">
    <text evidence="2">The sequence shown here is derived from an EMBL/GenBank/DDBJ whole genome shotgun (WGS) entry which is preliminary data.</text>
</comment>
<proteinExistence type="predicted"/>
<dbReference type="Proteomes" id="UP001530315">
    <property type="component" value="Unassembled WGS sequence"/>
</dbReference>
<reference evidence="2 3" key="1">
    <citation type="submission" date="2024-10" db="EMBL/GenBank/DDBJ databases">
        <title>Updated reference genomes for cyclostephanoid diatoms.</title>
        <authorList>
            <person name="Roberts W.R."/>
            <person name="Alverson A.J."/>
        </authorList>
    </citation>
    <scope>NUCLEOTIDE SEQUENCE [LARGE SCALE GENOMIC DNA]</scope>
    <source>
        <strain evidence="2 3">AJA276-08</strain>
    </source>
</reference>
<feature type="compositionally biased region" description="Gly residues" evidence="1">
    <location>
        <begin position="44"/>
        <end position="53"/>
    </location>
</feature>
<dbReference type="SUPFAM" id="SSF51161">
    <property type="entry name" value="Trimeric LpxA-like enzymes"/>
    <property type="match status" value="1"/>
</dbReference>
<dbReference type="AlphaFoldDB" id="A0ABD3MW14"/>
<protein>
    <submittedName>
        <fullName evidence="2">Uncharacterized protein</fullName>
    </submittedName>
</protein>
<accession>A0ABD3MW14</accession>